<evidence type="ECO:0000256" key="9">
    <source>
        <dbReference type="ARBA" id="ARBA00023235"/>
    </source>
</evidence>
<dbReference type="Gene3D" id="3.30.230.10">
    <property type="match status" value="1"/>
</dbReference>
<evidence type="ECO:0000256" key="2">
    <source>
        <dbReference type="ARBA" id="ARBA00001946"/>
    </source>
</evidence>
<feature type="site" description="Interaction with DNA" evidence="10">
    <location>
        <position position="617"/>
    </location>
</feature>
<reference evidence="12 13" key="1">
    <citation type="submission" date="2019-01" db="EMBL/GenBank/DDBJ databases">
        <title>Comparative genomic analysis identifies haemin-independent Haemophilus haemolyticus: a formal re-classification of Haemophilus intermedius.</title>
        <authorList>
            <person name="Harris T.M."/>
            <person name="Price E.P."/>
            <person name="Sarovich D.S."/>
            <person name="Norskov-Lauritsen N."/>
            <person name="Beissbarth J."/>
            <person name="Chang A.B."/>
            <person name="Smith-Vaughan H.C."/>
        </authorList>
    </citation>
    <scope>NUCLEOTIDE SEQUENCE [LARGE SCALE GENOMIC DNA]</scope>
    <source>
        <strain evidence="12 13">60824 B Hi-4</strain>
    </source>
</reference>
<dbReference type="InterPro" id="IPR002288">
    <property type="entry name" value="DNA_gyrase_B_C"/>
</dbReference>
<dbReference type="HAMAP" id="MF_00938">
    <property type="entry name" value="ParE_type1"/>
    <property type="match status" value="1"/>
</dbReference>
<evidence type="ECO:0000256" key="8">
    <source>
        <dbReference type="ARBA" id="ARBA00023125"/>
    </source>
</evidence>
<dbReference type="CDD" id="cd00822">
    <property type="entry name" value="TopoII_Trans_DNA_gyrase"/>
    <property type="match status" value="1"/>
</dbReference>
<feature type="site" description="Interaction with DNA" evidence="10">
    <location>
        <position position="497"/>
    </location>
</feature>
<dbReference type="Pfam" id="PF01751">
    <property type="entry name" value="Toprim"/>
    <property type="match status" value="1"/>
</dbReference>
<dbReference type="EMBL" id="SDPB01000019">
    <property type="protein sequence ID" value="TPH22599.1"/>
    <property type="molecule type" value="Genomic_DNA"/>
</dbReference>
<accession>A0A502LHR3</accession>
<dbReference type="PRINTS" id="PR01098">
    <property type="entry name" value="TOPISMRASE4B"/>
</dbReference>
<evidence type="ECO:0000259" key="11">
    <source>
        <dbReference type="PROSITE" id="PS50880"/>
    </source>
</evidence>
<dbReference type="InterPro" id="IPR001241">
    <property type="entry name" value="Topo_IIA"/>
</dbReference>
<keyword evidence="7 10" id="KW-0799">Topoisomerase</keyword>
<dbReference type="InterPro" id="IPR014721">
    <property type="entry name" value="Ribsml_uS5_D2-typ_fold_subgr"/>
</dbReference>
<dbReference type="GO" id="GO:0007059">
    <property type="term" value="P:chromosome segregation"/>
    <property type="evidence" value="ECO:0007669"/>
    <property type="project" value="UniProtKB-UniRule"/>
</dbReference>
<dbReference type="InterPro" id="IPR036890">
    <property type="entry name" value="HATPase_C_sf"/>
</dbReference>
<dbReference type="SUPFAM" id="SSF55874">
    <property type="entry name" value="ATPase domain of HSP90 chaperone/DNA topoisomerase II/histidine kinase"/>
    <property type="match status" value="1"/>
</dbReference>
<evidence type="ECO:0000256" key="10">
    <source>
        <dbReference type="HAMAP-Rule" id="MF_00938"/>
    </source>
</evidence>
<dbReference type="PANTHER" id="PTHR45866">
    <property type="entry name" value="DNA GYRASE/TOPOISOMERASE SUBUNIT B"/>
    <property type="match status" value="1"/>
</dbReference>
<dbReference type="AlphaFoldDB" id="A0A502LHR3"/>
<keyword evidence="8 10" id="KW-0238">DNA-binding</keyword>
<dbReference type="InterPro" id="IPR020568">
    <property type="entry name" value="Ribosomal_Su5_D2-typ_SF"/>
</dbReference>
<dbReference type="NCBIfam" id="TIGR01055">
    <property type="entry name" value="parE_Gneg"/>
    <property type="match status" value="1"/>
</dbReference>
<dbReference type="PROSITE" id="PS50880">
    <property type="entry name" value="TOPRIM"/>
    <property type="match status" value="1"/>
</dbReference>
<dbReference type="RefSeq" id="WP_140537008.1">
    <property type="nucleotide sequence ID" value="NZ_SDPB01000019.1"/>
</dbReference>
<dbReference type="GO" id="GO:0005694">
    <property type="term" value="C:chromosome"/>
    <property type="evidence" value="ECO:0007669"/>
    <property type="project" value="InterPro"/>
</dbReference>
<dbReference type="InterPro" id="IPR006171">
    <property type="entry name" value="TOPRIM_dom"/>
</dbReference>
<dbReference type="SMART" id="SM00433">
    <property type="entry name" value="TOP2c"/>
    <property type="match status" value="1"/>
</dbReference>
<evidence type="ECO:0000256" key="3">
    <source>
        <dbReference type="ARBA" id="ARBA00022723"/>
    </source>
</evidence>
<dbReference type="Proteomes" id="UP000316888">
    <property type="component" value="Unassembled WGS sequence"/>
</dbReference>
<dbReference type="FunFam" id="3.30.230.10:FF:000012">
    <property type="entry name" value="DNA topoisomerase 4 subunit B"/>
    <property type="match status" value="1"/>
</dbReference>
<dbReference type="SMART" id="SM00387">
    <property type="entry name" value="HATPase_c"/>
    <property type="match status" value="1"/>
</dbReference>
<dbReference type="EC" id="5.6.2.2" evidence="10"/>
<comment type="similarity">
    <text evidence="10">Belongs to the type II topoisomerase family. ParE type 1 subfamily.</text>
</comment>
<dbReference type="Pfam" id="PF00204">
    <property type="entry name" value="DNA_gyraseB"/>
    <property type="match status" value="1"/>
</dbReference>
<dbReference type="GO" id="GO:0003677">
    <property type="term" value="F:DNA binding"/>
    <property type="evidence" value="ECO:0007669"/>
    <property type="project" value="UniProtKB-UniRule"/>
</dbReference>
<organism evidence="12 13">
    <name type="scientific">Haemophilus haemolyticus</name>
    <dbReference type="NCBI Taxonomy" id="726"/>
    <lineage>
        <taxon>Bacteria</taxon>
        <taxon>Pseudomonadati</taxon>
        <taxon>Pseudomonadota</taxon>
        <taxon>Gammaproteobacteria</taxon>
        <taxon>Pasteurellales</taxon>
        <taxon>Pasteurellaceae</taxon>
        <taxon>Haemophilus</taxon>
    </lineage>
</organism>
<dbReference type="Pfam" id="PF02518">
    <property type="entry name" value="HATPase_c"/>
    <property type="match status" value="1"/>
</dbReference>
<evidence type="ECO:0000256" key="5">
    <source>
        <dbReference type="ARBA" id="ARBA00022840"/>
    </source>
</evidence>
<dbReference type="GO" id="GO:0003918">
    <property type="term" value="F:DNA topoisomerase type II (double strand cut, ATP-hydrolyzing) activity"/>
    <property type="evidence" value="ECO:0007669"/>
    <property type="project" value="UniProtKB-UniRule"/>
</dbReference>
<dbReference type="GO" id="GO:0046872">
    <property type="term" value="F:metal ion binding"/>
    <property type="evidence" value="ECO:0007669"/>
    <property type="project" value="UniProtKB-KW"/>
</dbReference>
<dbReference type="InterPro" id="IPR013759">
    <property type="entry name" value="Topo_IIA_B_C"/>
</dbReference>
<evidence type="ECO:0000256" key="7">
    <source>
        <dbReference type="ARBA" id="ARBA00023029"/>
    </source>
</evidence>
<proteinExistence type="inferred from homology"/>
<feature type="binding site" evidence="10">
    <location>
        <position position="5"/>
    </location>
    <ligand>
        <name>ATP</name>
        <dbReference type="ChEBI" id="CHEBI:30616"/>
    </ligand>
</feature>
<dbReference type="Gene3D" id="3.30.565.10">
    <property type="entry name" value="Histidine kinase-like ATPase, C-terminal domain"/>
    <property type="match status" value="1"/>
</dbReference>
<feature type="binding site" evidence="10">
    <location>
        <begin position="110"/>
        <end position="116"/>
    </location>
    <ligand>
        <name>ATP</name>
        <dbReference type="ChEBI" id="CHEBI:30616"/>
    </ligand>
</feature>
<comment type="function">
    <text evidence="10">Topoisomerase IV is essential for chromosome segregation. It relaxes supercoiled DNA. Performs the decatenation events required during the replication of a circular DNA molecule.</text>
</comment>
<comment type="subunit">
    <text evidence="10">Heterotetramer composed of ParC and ParE.</text>
</comment>
<dbReference type="GO" id="GO:0006265">
    <property type="term" value="P:DNA topological change"/>
    <property type="evidence" value="ECO:0007669"/>
    <property type="project" value="UniProtKB-UniRule"/>
</dbReference>
<dbReference type="SUPFAM" id="SSF56719">
    <property type="entry name" value="Type II DNA topoisomerase"/>
    <property type="match status" value="1"/>
</dbReference>
<protein>
    <recommendedName>
        <fullName evidence="10">DNA topoisomerase 4 subunit B</fullName>
        <ecNumber evidence="10">5.6.2.2</ecNumber>
    </recommendedName>
    <alternativeName>
        <fullName evidence="10">Topoisomerase IV subunit B</fullName>
    </alternativeName>
</protein>
<dbReference type="PRINTS" id="PR00418">
    <property type="entry name" value="TPI2FAMILY"/>
</dbReference>
<sequence>MTTNYSAQEITVLKDLEPVQIRPGMYTDTTRPNHLAQEVIDNSVDEALAGFATKIEVILHPDQSIEVTDNGRGMPVDIHPTEGVSGVEVILTKLHAGGKFSNKNYEFAGGLHGVGISVVNALSERVDIQVKRNGEVYKIAFENGNKVEELEVIGSCGRRTTGTTVHFKPNPKYFDSAKFSVSRLRHLLRAKAVLCSGLEIKFIDKVNNTQDIWLYEDGLSDYLIEAVNGFETLPEKPFVGEFKGTNEAVSWALLWLPEGGELIGESYVNLIPTIQGGTHVNGLRQGLLDAIREFCEFRNLLPRGVKLTADDIWDHCSYILSLKMQDAQFAGQTKERLSSRQSAVFVSGVLKDAFSLWLNQNVQDAEKLAEIAISSAQRRLRAAKKVVRKKLVSGPALPGKLADCSSQDLEKTELFLVEGDSAGGSAKQARDREYQAILPLRGKILNTWEVSPDQVLGSTEIHDIAVALGIDPDSNDLSQLRYGKVCILADADSDGLHIATLLCALFLRHFPKLVQDGHVYVAMPPLYRIDLNKEVFYALDESEKEAILDRLKNKKGKPNVQRFKGLGEMNPSQLRETTMDPNTRRLVQLTYDLGEDQGADTLELMDMLLAKKRSEDRKNWLQAKGDQVDLSV</sequence>
<evidence type="ECO:0000256" key="4">
    <source>
        <dbReference type="ARBA" id="ARBA00022741"/>
    </source>
</evidence>
<keyword evidence="9 10" id="KW-0413">Isomerase</keyword>
<dbReference type="PROSITE" id="PS00177">
    <property type="entry name" value="TOPOISOMERASE_II"/>
    <property type="match status" value="1"/>
</dbReference>
<evidence type="ECO:0000313" key="13">
    <source>
        <dbReference type="Proteomes" id="UP000316888"/>
    </source>
</evidence>
<feature type="site" description="Interaction with DNA" evidence="10">
    <location>
        <position position="446"/>
    </location>
</feature>
<dbReference type="SUPFAM" id="SSF54211">
    <property type="entry name" value="Ribosomal protein S5 domain 2-like"/>
    <property type="match status" value="1"/>
</dbReference>
<feature type="binding site" evidence="10">
    <location>
        <position position="69"/>
    </location>
    <ligand>
        <name>ATP</name>
        <dbReference type="ChEBI" id="CHEBI:30616"/>
    </ligand>
</feature>
<comment type="caution">
    <text evidence="12">The sequence shown here is derived from an EMBL/GenBank/DDBJ whole genome shotgun (WGS) entry which is preliminary data.</text>
</comment>
<dbReference type="InterPro" id="IPR013506">
    <property type="entry name" value="Topo_IIA_bsu_dom2"/>
</dbReference>
<keyword evidence="4 10" id="KW-0547">Nucleotide-binding</keyword>
<gene>
    <name evidence="10 12" type="primary">parE</name>
    <name evidence="12" type="ORF">EUX48_06440</name>
</gene>
<dbReference type="InterPro" id="IPR005737">
    <property type="entry name" value="TopoIV_B_Gneg"/>
</dbReference>
<dbReference type="CDD" id="cd16928">
    <property type="entry name" value="HATPase_GyrB-like"/>
    <property type="match status" value="1"/>
</dbReference>
<dbReference type="InterPro" id="IPR003594">
    <property type="entry name" value="HATPase_dom"/>
</dbReference>
<dbReference type="PANTHER" id="PTHR45866:SF4">
    <property type="entry name" value="DNA TOPOISOMERASE 4 SUBUNIT B"/>
    <property type="match status" value="1"/>
</dbReference>
<evidence type="ECO:0000256" key="1">
    <source>
        <dbReference type="ARBA" id="ARBA00000185"/>
    </source>
</evidence>
<dbReference type="FunFam" id="3.40.50.670:FF:000003">
    <property type="entry name" value="DNA topoisomerase 4 subunit B"/>
    <property type="match status" value="1"/>
</dbReference>
<keyword evidence="6" id="KW-0460">Magnesium</keyword>
<dbReference type="InterPro" id="IPR018522">
    <property type="entry name" value="TopoIIA_CS"/>
</dbReference>
<evidence type="ECO:0000256" key="6">
    <source>
        <dbReference type="ARBA" id="ARBA00022842"/>
    </source>
</evidence>
<keyword evidence="5 10" id="KW-0067">ATP-binding</keyword>
<dbReference type="GO" id="GO:0005524">
    <property type="term" value="F:ATP binding"/>
    <property type="evidence" value="ECO:0007669"/>
    <property type="project" value="UniProtKB-UniRule"/>
</dbReference>
<dbReference type="InterPro" id="IPR013760">
    <property type="entry name" value="Topo_IIA-like_dom_sf"/>
</dbReference>
<comment type="cofactor">
    <cofactor evidence="2">
        <name>Mg(2+)</name>
        <dbReference type="ChEBI" id="CHEBI:18420"/>
    </cofactor>
</comment>
<name>A0A502LHR3_HAEHA</name>
<dbReference type="FunFam" id="3.30.565.10:FF:000002">
    <property type="entry name" value="DNA gyrase subunit B"/>
    <property type="match status" value="1"/>
</dbReference>
<keyword evidence="3" id="KW-0479">Metal-binding</keyword>
<comment type="catalytic activity">
    <reaction evidence="1 10">
        <text>ATP-dependent breakage, passage and rejoining of double-stranded DNA.</text>
        <dbReference type="EC" id="5.6.2.2"/>
    </reaction>
</comment>
<dbReference type="Pfam" id="PF00986">
    <property type="entry name" value="DNA_gyraseB_C"/>
    <property type="match status" value="1"/>
</dbReference>
<evidence type="ECO:0000313" key="12">
    <source>
        <dbReference type="EMBL" id="TPH22599.1"/>
    </source>
</evidence>
<dbReference type="Gene3D" id="3.40.50.670">
    <property type="match status" value="1"/>
</dbReference>
<feature type="domain" description="Toprim" evidence="11">
    <location>
        <begin position="412"/>
        <end position="525"/>
    </location>
</feature>
<feature type="binding site" evidence="10">
    <location>
        <position position="42"/>
    </location>
    <ligand>
        <name>ATP</name>
        <dbReference type="ChEBI" id="CHEBI:30616"/>
    </ligand>
</feature>
<feature type="binding site" evidence="10">
    <location>
        <position position="334"/>
    </location>
    <ligand>
        <name>ATP</name>
        <dbReference type="ChEBI" id="CHEBI:30616"/>
    </ligand>
</feature>